<evidence type="ECO:0000313" key="7">
    <source>
        <dbReference type="EMBL" id="MEE2033506.1"/>
    </source>
</evidence>
<dbReference type="Gene3D" id="3.50.50.60">
    <property type="entry name" value="FAD/NAD(P)-binding domain"/>
    <property type="match status" value="2"/>
</dbReference>
<dbReference type="GO" id="GO:0016491">
    <property type="term" value="F:oxidoreductase activity"/>
    <property type="evidence" value="ECO:0007669"/>
    <property type="project" value="UniProtKB-KW"/>
</dbReference>
<dbReference type="InterPro" id="IPR020946">
    <property type="entry name" value="Flavin_mOase-like"/>
</dbReference>
<dbReference type="SUPFAM" id="SSF51905">
    <property type="entry name" value="FAD/NAD(P)-binding domain"/>
    <property type="match status" value="1"/>
</dbReference>
<dbReference type="EMBL" id="JAUZMZ010000086">
    <property type="protein sequence ID" value="MEE2033506.1"/>
    <property type="molecule type" value="Genomic_DNA"/>
</dbReference>
<protein>
    <submittedName>
        <fullName evidence="7">NAD(P)/FAD-dependent oxidoreductase</fullName>
        <ecNumber evidence="7">1.14.13.-</ecNumber>
    </submittedName>
</protein>
<comment type="caution">
    <text evidence="7">The sequence shown here is derived from an EMBL/GenBank/DDBJ whole genome shotgun (WGS) entry which is preliminary data.</text>
</comment>
<evidence type="ECO:0000256" key="4">
    <source>
        <dbReference type="ARBA" id="ARBA00022827"/>
    </source>
</evidence>
<accession>A0ABU7JU01</accession>
<sequence length="477" mass="53502">MDHVDVLIVGAGLSGIGAGYRLQTQCPDRTYAILESRDAIGGTWDLFRYPGIRSDSDMYTLGYPFRPWRGEKSIADGEDILRYVRDTAAEFGIDKQIRFGHKVTEASWSTQSARWTVRVVNGDDTTEMTCSFLYLCSGYYSYESPYTPDIPGLEDFAGTVVHPQFWPEELDYDRKKIVVIGSGATAVTLVPSLAERAERVTLLQRSPSYIMSLPARDLIAQQLRKRLPDRFAHRVVRTKNVVTNLGFYQFCQRLPALAKPLLRKVATRNLRDESLVDPHFSPSYRPWDQRLCLVPDADLFKALNRGSAEIVTDRIEAVTEKSIRLESGAELEADIIVTATGLALLPAGGIAFTVDGTPLELTGTFTYRGTMLSGVPNLALCLGYTNASWTLRADLASLYLCRLLNHMRRGGYRVATPERHHDPHPRPLLGLRSGYIKRAEGILPKQGSASPWLMRQNYLLDLPTMRFGRLDEAMQFS</sequence>
<comment type="cofactor">
    <cofactor evidence="1">
        <name>FAD</name>
        <dbReference type="ChEBI" id="CHEBI:57692"/>
    </cofactor>
</comment>
<evidence type="ECO:0000256" key="5">
    <source>
        <dbReference type="ARBA" id="ARBA00023002"/>
    </source>
</evidence>
<dbReference type="Pfam" id="PF13450">
    <property type="entry name" value="NAD_binding_8"/>
    <property type="match status" value="1"/>
</dbReference>
<dbReference type="InterPro" id="IPR051820">
    <property type="entry name" value="FAD-binding_MO"/>
</dbReference>
<dbReference type="PANTHER" id="PTHR43872:SF1">
    <property type="entry name" value="MONOOXYGENASE, PUTATIVE (AFU_ORTHOLOGUE AFUA_8G02570)-RELATED"/>
    <property type="match status" value="1"/>
</dbReference>
<comment type="similarity">
    <text evidence="2">Belongs to the FAD-binding monooxygenase family.</text>
</comment>
<keyword evidence="5 7" id="KW-0560">Oxidoreductase</keyword>
<dbReference type="EC" id="1.14.13.-" evidence="7"/>
<evidence type="ECO:0000256" key="2">
    <source>
        <dbReference type="ARBA" id="ARBA00010139"/>
    </source>
</evidence>
<name>A0ABU7JU01_9NOCA</name>
<evidence type="ECO:0000313" key="8">
    <source>
        <dbReference type="Proteomes" id="UP001331936"/>
    </source>
</evidence>
<keyword evidence="3" id="KW-0285">Flavoprotein</keyword>
<dbReference type="InterPro" id="IPR036188">
    <property type="entry name" value="FAD/NAD-bd_sf"/>
</dbReference>
<evidence type="ECO:0000256" key="1">
    <source>
        <dbReference type="ARBA" id="ARBA00001974"/>
    </source>
</evidence>
<keyword evidence="8" id="KW-1185">Reference proteome</keyword>
<organism evidence="7 8">
    <name type="scientific">Rhodococcus chondri</name>
    <dbReference type="NCBI Taxonomy" id="3065941"/>
    <lineage>
        <taxon>Bacteria</taxon>
        <taxon>Bacillati</taxon>
        <taxon>Actinomycetota</taxon>
        <taxon>Actinomycetes</taxon>
        <taxon>Mycobacteriales</taxon>
        <taxon>Nocardiaceae</taxon>
        <taxon>Rhodococcus</taxon>
    </lineage>
</organism>
<gene>
    <name evidence="7" type="ORF">Q8814_15505</name>
</gene>
<dbReference type="Pfam" id="PF00743">
    <property type="entry name" value="FMO-like"/>
    <property type="match status" value="1"/>
</dbReference>
<dbReference type="RefSeq" id="WP_330152910.1">
    <property type="nucleotide sequence ID" value="NZ_JAUZMZ010000086.1"/>
</dbReference>
<keyword evidence="4" id="KW-0274">FAD</keyword>
<evidence type="ECO:0000256" key="3">
    <source>
        <dbReference type="ARBA" id="ARBA00022630"/>
    </source>
</evidence>
<reference evidence="7 8" key="1">
    <citation type="submission" date="2023-08" db="EMBL/GenBank/DDBJ databases">
        <authorList>
            <person name="Girao M."/>
            <person name="Carvalho M.F."/>
        </authorList>
    </citation>
    <scope>NUCLEOTIDE SEQUENCE [LARGE SCALE GENOMIC DNA]</scope>
    <source>
        <strain evidence="7 8">CC-R104</strain>
    </source>
</reference>
<evidence type="ECO:0000256" key="6">
    <source>
        <dbReference type="ARBA" id="ARBA00023033"/>
    </source>
</evidence>
<keyword evidence="6" id="KW-0503">Monooxygenase</keyword>
<dbReference type="Proteomes" id="UP001331936">
    <property type="component" value="Unassembled WGS sequence"/>
</dbReference>
<proteinExistence type="inferred from homology"/>
<dbReference type="PANTHER" id="PTHR43872">
    <property type="entry name" value="MONOOXYGENASE, PUTATIVE (AFU_ORTHOLOGUE AFUA_8G02570)-RELATED"/>
    <property type="match status" value="1"/>
</dbReference>